<evidence type="ECO:0000313" key="16">
    <source>
        <dbReference type="Proteomes" id="UP000021053"/>
    </source>
</evidence>
<sequence>MRAVRTSRQHLVERVGVAALALGLLAACSSGQEVATGKFSPAANAVKSPAAAPTTLALSKPANKATKVLTSSVLTFATNGTVDAVTLTGPDGKPVAGNVASDKKSWVPARQLAYSTTYKVTATASQKGQTATTTSTFSTMAKPGSITGADLYVNDGDTVGIGLPIVVEFTNSIPKAQRAAVERRLFVTSTPAVEGSWHWFGGSEIHYRPREYWPTGTKVSVRLGIGGLPMGNGNYGKRDRFATFTVGRAITSKVVNKDKTMYVYKDGKLIRKFPISLGKRSTPTSSGKMVAMEKAYEKTFDSGTFGLPADSPGGYRQKVYYDVRFTWGGEFVHAAPWSTGSQGNTNVSHGCVNASTANASWFYELTLKGDPIEVVGTETHVDKGNGWTDWEMTWEQYKAGSAIK</sequence>
<evidence type="ECO:0000256" key="1">
    <source>
        <dbReference type="ARBA" id="ARBA00004752"/>
    </source>
</evidence>
<evidence type="ECO:0000256" key="10">
    <source>
        <dbReference type="ARBA" id="ARBA00023315"/>
    </source>
</evidence>
<dbReference type="InterPro" id="IPR038063">
    <property type="entry name" value="Transpep_catalytic_dom"/>
</dbReference>
<dbReference type="PATRIC" id="fig|927661.3.peg.1324"/>
<gene>
    <name evidence="15" type="ORF">CryarDRAFT_1347</name>
</gene>
<dbReference type="CDD" id="cd13432">
    <property type="entry name" value="LDT_IgD_like_2"/>
    <property type="match status" value="1"/>
</dbReference>
<dbReference type="GO" id="GO:0071972">
    <property type="term" value="F:peptidoglycan L,D-transpeptidase activity"/>
    <property type="evidence" value="ECO:0007669"/>
    <property type="project" value="TreeGrafter"/>
</dbReference>
<dbReference type="InterPro" id="IPR050979">
    <property type="entry name" value="LD-transpeptidase"/>
</dbReference>
<protein>
    <recommendedName>
        <fullName evidence="14">L,D-TPase catalytic domain-containing protein</fullName>
    </recommendedName>
</protein>
<dbReference type="PANTHER" id="PTHR30582:SF2">
    <property type="entry name" value="L,D-TRANSPEPTIDASE YCIB-RELATED"/>
    <property type="match status" value="1"/>
</dbReference>
<feature type="active site" description="Proton donor/acceptor" evidence="13">
    <location>
        <position position="333"/>
    </location>
</feature>
<dbReference type="Gene3D" id="2.60.40.3780">
    <property type="match status" value="1"/>
</dbReference>
<evidence type="ECO:0000313" key="15">
    <source>
        <dbReference type="EMBL" id="EXG80280.1"/>
    </source>
</evidence>
<dbReference type="AlphaFoldDB" id="A0A010YJA0"/>
<dbReference type="PROSITE" id="PS51257">
    <property type="entry name" value="PROKAR_LIPOPROTEIN"/>
    <property type="match status" value="1"/>
</dbReference>
<dbReference type="InterPro" id="IPR041280">
    <property type="entry name" value="Big_10"/>
</dbReference>
<organism evidence="15 16">
    <name type="scientific">Cryptosporangium arvum DSM 44712</name>
    <dbReference type="NCBI Taxonomy" id="927661"/>
    <lineage>
        <taxon>Bacteria</taxon>
        <taxon>Bacillati</taxon>
        <taxon>Actinomycetota</taxon>
        <taxon>Actinomycetes</taxon>
        <taxon>Cryptosporangiales</taxon>
        <taxon>Cryptosporangiaceae</taxon>
        <taxon>Cryptosporangium</taxon>
    </lineage>
</organism>
<keyword evidence="10" id="KW-0012">Acyltransferase</keyword>
<dbReference type="InterPro" id="IPR005490">
    <property type="entry name" value="LD_TPept_cat_dom"/>
</dbReference>
<name>A0A010YJA0_9ACTN</name>
<dbReference type="EMBL" id="JFBT01000001">
    <property type="protein sequence ID" value="EXG80280.1"/>
    <property type="molecule type" value="Genomic_DNA"/>
</dbReference>
<proteinExistence type="predicted"/>
<evidence type="ECO:0000256" key="6">
    <source>
        <dbReference type="ARBA" id="ARBA00022984"/>
    </source>
</evidence>
<evidence type="ECO:0000256" key="4">
    <source>
        <dbReference type="ARBA" id="ARBA00022729"/>
    </source>
</evidence>
<evidence type="ECO:0000256" key="11">
    <source>
        <dbReference type="ARBA" id="ARBA00023316"/>
    </source>
</evidence>
<keyword evidence="2" id="KW-1003">Cell membrane</keyword>
<dbReference type="Proteomes" id="UP000021053">
    <property type="component" value="Unassembled WGS sequence"/>
</dbReference>
<comment type="pathway">
    <text evidence="12">Glycan biosynthesis.</text>
</comment>
<evidence type="ECO:0000256" key="3">
    <source>
        <dbReference type="ARBA" id="ARBA00022679"/>
    </source>
</evidence>
<keyword evidence="11 13" id="KW-0961">Cell wall biogenesis/degradation</keyword>
<keyword evidence="9" id="KW-0449">Lipoprotein</keyword>
<evidence type="ECO:0000256" key="12">
    <source>
        <dbReference type="ARBA" id="ARBA00060592"/>
    </source>
</evidence>
<dbReference type="Pfam" id="PF03734">
    <property type="entry name" value="YkuD"/>
    <property type="match status" value="1"/>
</dbReference>
<keyword evidence="3" id="KW-0808">Transferase</keyword>
<evidence type="ECO:0000256" key="8">
    <source>
        <dbReference type="ARBA" id="ARBA00023139"/>
    </source>
</evidence>
<dbReference type="CDD" id="cd16913">
    <property type="entry name" value="YkuD_like"/>
    <property type="match status" value="1"/>
</dbReference>
<feature type="active site" description="Nucleophile" evidence="13">
    <location>
        <position position="351"/>
    </location>
</feature>
<keyword evidence="6 13" id="KW-0573">Peptidoglycan synthesis</keyword>
<dbReference type="PROSITE" id="PS52029">
    <property type="entry name" value="LD_TPASE"/>
    <property type="match status" value="1"/>
</dbReference>
<keyword evidence="7" id="KW-0472">Membrane</keyword>
<evidence type="ECO:0000256" key="5">
    <source>
        <dbReference type="ARBA" id="ARBA00022960"/>
    </source>
</evidence>
<dbReference type="GO" id="GO:0071555">
    <property type="term" value="P:cell wall organization"/>
    <property type="evidence" value="ECO:0007669"/>
    <property type="project" value="UniProtKB-UniRule"/>
</dbReference>
<dbReference type="GO" id="GO:0005576">
    <property type="term" value="C:extracellular region"/>
    <property type="evidence" value="ECO:0007669"/>
    <property type="project" value="TreeGrafter"/>
</dbReference>
<keyword evidence="5 13" id="KW-0133">Cell shape</keyword>
<evidence type="ECO:0000256" key="13">
    <source>
        <dbReference type="PROSITE-ProRule" id="PRU01373"/>
    </source>
</evidence>
<dbReference type="GO" id="GO:0016746">
    <property type="term" value="F:acyltransferase activity"/>
    <property type="evidence" value="ECO:0007669"/>
    <property type="project" value="UniProtKB-KW"/>
</dbReference>
<evidence type="ECO:0000259" key="14">
    <source>
        <dbReference type="PROSITE" id="PS52029"/>
    </source>
</evidence>
<dbReference type="Pfam" id="PF17964">
    <property type="entry name" value="Big_10"/>
    <property type="match status" value="1"/>
</dbReference>
<dbReference type="UniPathway" id="UPA00219"/>
<dbReference type="Gene3D" id="2.60.40.3710">
    <property type="match status" value="1"/>
</dbReference>
<dbReference type="Gene3D" id="2.40.440.10">
    <property type="entry name" value="L,D-transpeptidase catalytic domain-like"/>
    <property type="match status" value="1"/>
</dbReference>
<dbReference type="HOGENOM" id="CLU_039404_3_0_11"/>
<comment type="pathway">
    <text evidence="1 13">Cell wall biogenesis; peptidoglycan biosynthesis.</text>
</comment>
<evidence type="ECO:0000256" key="2">
    <source>
        <dbReference type="ARBA" id="ARBA00022475"/>
    </source>
</evidence>
<comment type="caution">
    <text evidence="15">The sequence shown here is derived from an EMBL/GenBank/DDBJ whole genome shotgun (WGS) entry which is preliminary data.</text>
</comment>
<dbReference type="FunFam" id="2.40.440.10:FF:000005">
    <property type="entry name" value="L,D-transpeptidase 2"/>
    <property type="match status" value="1"/>
</dbReference>
<evidence type="ECO:0000256" key="9">
    <source>
        <dbReference type="ARBA" id="ARBA00023288"/>
    </source>
</evidence>
<dbReference type="GO" id="GO:0008360">
    <property type="term" value="P:regulation of cell shape"/>
    <property type="evidence" value="ECO:0007669"/>
    <property type="project" value="UniProtKB-UniRule"/>
</dbReference>
<dbReference type="PANTHER" id="PTHR30582">
    <property type="entry name" value="L,D-TRANSPEPTIDASE"/>
    <property type="match status" value="1"/>
</dbReference>
<keyword evidence="16" id="KW-1185">Reference proteome</keyword>
<reference evidence="15 16" key="1">
    <citation type="submission" date="2013-07" db="EMBL/GenBank/DDBJ databases">
        <authorList>
            <consortium name="DOE Joint Genome Institute"/>
            <person name="Eisen J."/>
            <person name="Huntemann M."/>
            <person name="Han J."/>
            <person name="Chen A."/>
            <person name="Kyrpides N."/>
            <person name="Mavromatis K."/>
            <person name="Markowitz V."/>
            <person name="Palaniappan K."/>
            <person name="Ivanova N."/>
            <person name="Schaumberg A."/>
            <person name="Pati A."/>
            <person name="Liolios K."/>
            <person name="Nordberg H.P."/>
            <person name="Cantor M.N."/>
            <person name="Hua S.X."/>
            <person name="Woyke T."/>
        </authorList>
    </citation>
    <scope>NUCLEOTIDE SEQUENCE [LARGE SCALE GENOMIC DNA]</scope>
    <source>
        <strain evidence="15 16">DSM 44712</strain>
    </source>
</reference>
<feature type="domain" description="L,D-TPase catalytic" evidence="14">
    <location>
        <begin position="250"/>
        <end position="375"/>
    </location>
</feature>
<keyword evidence="8" id="KW-0564">Palmitate</keyword>
<dbReference type="GO" id="GO:0018104">
    <property type="term" value="P:peptidoglycan-protein cross-linking"/>
    <property type="evidence" value="ECO:0007669"/>
    <property type="project" value="TreeGrafter"/>
</dbReference>
<evidence type="ECO:0000256" key="7">
    <source>
        <dbReference type="ARBA" id="ARBA00023136"/>
    </source>
</evidence>
<accession>A0A010YJA0</accession>
<dbReference type="SUPFAM" id="SSF141523">
    <property type="entry name" value="L,D-transpeptidase catalytic domain-like"/>
    <property type="match status" value="1"/>
</dbReference>
<keyword evidence="4" id="KW-0732">Signal</keyword>